<organism evidence="1 2">
    <name type="scientific">Dentiscutata erythropus</name>
    <dbReference type="NCBI Taxonomy" id="1348616"/>
    <lineage>
        <taxon>Eukaryota</taxon>
        <taxon>Fungi</taxon>
        <taxon>Fungi incertae sedis</taxon>
        <taxon>Mucoromycota</taxon>
        <taxon>Glomeromycotina</taxon>
        <taxon>Glomeromycetes</taxon>
        <taxon>Diversisporales</taxon>
        <taxon>Gigasporaceae</taxon>
        <taxon>Dentiscutata</taxon>
    </lineage>
</organism>
<keyword evidence="2" id="KW-1185">Reference proteome</keyword>
<gene>
    <name evidence="1" type="ORF">DERYTH_LOCUS8511</name>
</gene>
<dbReference type="EMBL" id="CAJVPY010004413">
    <property type="protein sequence ID" value="CAG8618419.1"/>
    <property type="molecule type" value="Genomic_DNA"/>
</dbReference>
<protein>
    <submittedName>
        <fullName evidence="1">28576_t:CDS:1</fullName>
    </submittedName>
</protein>
<sequence>MKLHPGNFDIKEKPNAESDRKKFLHRSIRRIKQNLSVLSKNAPDYADIAKSLLEKEINPLEKQLSNSFTPIPNLNFKMHLHFLSKWQHKKYMSRRSEELDISNKELEGSLSLVGFSNLEYLTLDNNQITSLDLSDSPKLKIIKLKIKNLPNLEDLTCHYNQLTDLKL</sequence>
<dbReference type="PROSITE" id="PS51450">
    <property type="entry name" value="LRR"/>
    <property type="match status" value="1"/>
</dbReference>
<dbReference type="Proteomes" id="UP000789405">
    <property type="component" value="Unassembled WGS sequence"/>
</dbReference>
<feature type="non-terminal residue" evidence="1">
    <location>
        <position position="167"/>
    </location>
</feature>
<dbReference type="AlphaFoldDB" id="A0A9N9CWM0"/>
<reference evidence="1" key="1">
    <citation type="submission" date="2021-06" db="EMBL/GenBank/DDBJ databases">
        <authorList>
            <person name="Kallberg Y."/>
            <person name="Tangrot J."/>
            <person name="Rosling A."/>
        </authorList>
    </citation>
    <scope>NUCLEOTIDE SEQUENCE</scope>
    <source>
        <strain evidence="1">MA453B</strain>
    </source>
</reference>
<dbReference type="SUPFAM" id="SSF52075">
    <property type="entry name" value="Outer arm dynein light chain 1"/>
    <property type="match status" value="1"/>
</dbReference>
<dbReference type="Gene3D" id="3.80.10.10">
    <property type="entry name" value="Ribonuclease Inhibitor"/>
    <property type="match status" value="1"/>
</dbReference>
<accession>A0A9N9CWM0</accession>
<comment type="caution">
    <text evidence="1">The sequence shown here is derived from an EMBL/GenBank/DDBJ whole genome shotgun (WGS) entry which is preliminary data.</text>
</comment>
<feature type="non-terminal residue" evidence="1">
    <location>
        <position position="1"/>
    </location>
</feature>
<dbReference type="InterPro" id="IPR032675">
    <property type="entry name" value="LRR_dom_sf"/>
</dbReference>
<name>A0A9N9CWM0_9GLOM</name>
<dbReference type="InterPro" id="IPR001611">
    <property type="entry name" value="Leu-rich_rpt"/>
</dbReference>
<evidence type="ECO:0000313" key="1">
    <source>
        <dbReference type="EMBL" id="CAG8618419.1"/>
    </source>
</evidence>
<evidence type="ECO:0000313" key="2">
    <source>
        <dbReference type="Proteomes" id="UP000789405"/>
    </source>
</evidence>
<proteinExistence type="predicted"/>